<gene>
    <name evidence="2" type="ORF">CFP56_006417</name>
</gene>
<keyword evidence="1" id="KW-0472">Membrane</keyword>
<protein>
    <recommendedName>
        <fullName evidence="4">PGG domain-containing protein</fullName>
    </recommendedName>
</protein>
<evidence type="ECO:0008006" key="4">
    <source>
        <dbReference type="Google" id="ProtNLM"/>
    </source>
</evidence>
<dbReference type="GO" id="GO:0016020">
    <property type="term" value="C:membrane"/>
    <property type="evidence" value="ECO:0007669"/>
    <property type="project" value="TreeGrafter"/>
</dbReference>
<dbReference type="Proteomes" id="UP000237347">
    <property type="component" value="Unassembled WGS sequence"/>
</dbReference>
<name>A0AAW0L9U2_QUESU</name>
<evidence type="ECO:0000313" key="2">
    <source>
        <dbReference type="EMBL" id="KAK7847643.1"/>
    </source>
</evidence>
<accession>A0AAW0L9U2</accession>
<comment type="caution">
    <text evidence="2">The sequence shown here is derived from an EMBL/GenBank/DDBJ whole genome shotgun (WGS) entry which is preliminary data.</text>
</comment>
<dbReference type="PANTHER" id="PTHR24177:SF292">
    <property type="entry name" value="ANKYRIN REPEAT FAMILY PROTEIN-RELATED"/>
    <property type="match status" value="1"/>
</dbReference>
<dbReference type="PANTHER" id="PTHR24177">
    <property type="entry name" value="CASKIN"/>
    <property type="match status" value="1"/>
</dbReference>
<reference evidence="2 3" key="1">
    <citation type="journal article" date="2018" name="Sci. Data">
        <title>The draft genome sequence of cork oak.</title>
        <authorList>
            <person name="Ramos A.M."/>
            <person name="Usie A."/>
            <person name="Barbosa P."/>
            <person name="Barros P.M."/>
            <person name="Capote T."/>
            <person name="Chaves I."/>
            <person name="Simoes F."/>
            <person name="Abreu I."/>
            <person name="Carrasquinho I."/>
            <person name="Faro C."/>
            <person name="Guimaraes J.B."/>
            <person name="Mendonca D."/>
            <person name="Nobrega F."/>
            <person name="Rodrigues L."/>
            <person name="Saibo N.J.M."/>
            <person name="Varela M.C."/>
            <person name="Egas C."/>
            <person name="Matos J."/>
            <person name="Miguel C.M."/>
            <person name="Oliveira M.M."/>
            <person name="Ricardo C.P."/>
            <person name="Goncalves S."/>
        </authorList>
    </citation>
    <scope>NUCLEOTIDE SEQUENCE [LARGE SCALE GENOMIC DNA]</scope>
    <source>
        <strain evidence="3">cv. HL8</strain>
    </source>
</reference>
<keyword evidence="3" id="KW-1185">Reference proteome</keyword>
<proteinExistence type="predicted"/>
<keyword evidence="1" id="KW-1133">Transmembrane helix</keyword>
<feature type="transmembrane region" description="Helical" evidence="1">
    <location>
        <begin position="594"/>
        <end position="618"/>
    </location>
</feature>
<dbReference type="EMBL" id="PKMF04000138">
    <property type="protein sequence ID" value="KAK7847643.1"/>
    <property type="molecule type" value="Genomic_DNA"/>
</dbReference>
<sequence>MMLEKNAGLATLDSGVRPLYMAALSGHSAMAKFLYSKTRQVVREWDADEQARLFITCVKNDIYGVALEMLEDNNDLARASWDLETALPLLARKPSAFYRARQSRMLRRLMSVWLLSFSLSIPGLNLEQENSTQSQANELLKKCLDNYRNDVEHFREFLEISEALFAAAEVGNIEFLVKLIRFDFSLLWEEENDKRIFHIAVEKRHENIFNLLYEIGPIKDLIVDKKDVGGNNMLHLVARMVPQEKLNAISGAALQMQRELLWFKEVEKVVSPTFKEMKNNEGDTPYVLFEKSHRELRKEGEEWMRNTANSSMVVATLIGSIMFSGQPSDELKLNPNLLLVYSISSATVLICSTTSLIMFLSILHSRYSYEDFLVSLPIKLIIGVMSLFISIAAMMVAFCASFSSKYHNNHGFPLIFLLVVFTFVPVLFVLLKYRLLVDIVQSTGFRFQPHQRVLFEEVSNAPLCGGLSCDISYDLQWKEVEKVVSPTFKEMKNIEGDTPYVLFEKSHRELRKEGEEWMRYTANSSMVVATLIGSIMFSVQPSDELKLNPILLLVYSISSATVLICSTTSLIMFLSILHSRYSYDDFLASLPIKLIIGVMSLFISIAAIMVAFCASFSSKYHNTRGFPLIVVLLVVFTFVPVLFVLLKYRLLVDIVQSTGFRFQPHQRVLFEQVSNAPPCGGCLPSRRSHAPVNAAIV</sequence>
<organism evidence="2 3">
    <name type="scientific">Quercus suber</name>
    <name type="common">Cork oak</name>
    <dbReference type="NCBI Taxonomy" id="58331"/>
    <lineage>
        <taxon>Eukaryota</taxon>
        <taxon>Viridiplantae</taxon>
        <taxon>Streptophyta</taxon>
        <taxon>Embryophyta</taxon>
        <taxon>Tracheophyta</taxon>
        <taxon>Spermatophyta</taxon>
        <taxon>Magnoliopsida</taxon>
        <taxon>eudicotyledons</taxon>
        <taxon>Gunneridae</taxon>
        <taxon>Pentapetalae</taxon>
        <taxon>rosids</taxon>
        <taxon>fabids</taxon>
        <taxon>Fagales</taxon>
        <taxon>Fagaceae</taxon>
        <taxon>Quercus</taxon>
    </lineage>
</organism>
<feature type="transmembrane region" description="Helical" evidence="1">
    <location>
        <begin position="517"/>
        <end position="538"/>
    </location>
</feature>
<feature type="transmembrane region" description="Helical" evidence="1">
    <location>
        <begin position="624"/>
        <end position="646"/>
    </location>
</feature>
<evidence type="ECO:0000256" key="1">
    <source>
        <dbReference type="SAM" id="Phobius"/>
    </source>
</evidence>
<feature type="transmembrane region" description="Helical" evidence="1">
    <location>
        <begin position="410"/>
        <end position="431"/>
    </location>
</feature>
<dbReference type="Gene3D" id="1.25.40.20">
    <property type="entry name" value="Ankyrin repeat-containing domain"/>
    <property type="match status" value="1"/>
</dbReference>
<feature type="transmembrane region" description="Helical" evidence="1">
    <location>
        <begin position="338"/>
        <end position="360"/>
    </location>
</feature>
<dbReference type="SUPFAM" id="SSF48403">
    <property type="entry name" value="Ankyrin repeat"/>
    <property type="match status" value="1"/>
</dbReference>
<keyword evidence="1" id="KW-0812">Transmembrane</keyword>
<dbReference type="AlphaFoldDB" id="A0AAW0L9U2"/>
<evidence type="ECO:0000313" key="3">
    <source>
        <dbReference type="Proteomes" id="UP000237347"/>
    </source>
</evidence>
<feature type="transmembrane region" description="Helical" evidence="1">
    <location>
        <begin position="380"/>
        <end position="404"/>
    </location>
</feature>
<feature type="transmembrane region" description="Helical" evidence="1">
    <location>
        <begin position="550"/>
        <end position="574"/>
    </location>
</feature>
<dbReference type="InterPro" id="IPR036770">
    <property type="entry name" value="Ankyrin_rpt-contain_sf"/>
</dbReference>